<accession>A0AAD2DJ38</accession>
<dbReference type="InterPro" id="IPR036396">
    <property type="entry name" value="Cyt_P450_sf"/>
</dbReference>
<evidence type="ECO:0000256" key="1">
    <source>
        <dbReference type="ARBA" id="ARBA00001971"/>
    </source>
</evidence>
<dbReference type="AlphaFoldDB" id="A0AAD2DJ38"/>
<comment type="similarity">
    <text evidence="3">Belongs to the cytochrome P450 family.</text>
</comment>
<evidence type="ECO:0000256" key="3">
    <source>
        <dbReference type="ARBA" id="ARBA00010617"/>
    </source>
</evidence>
<dbReference type="Pfam" id="PF00067">
    <property type="entry name" value="p450"/>
    <property type="match status" value="1"/>
</dbReference>
<evidence type="ECO:0000313" key="9">
    <source>
        <dbReference type="EMBL" id="CAI9753988.1"/>
    </source>
</evidence>
<dbReference type="EMBL" id="OU503036">
    <property type="protein sequence ID" value="CAI9753988.1"/>
    <property type="molecule type" value="Genomic_DNA"/>
</dbReference>
<keyword evidence="8" id="KW-0503">Monooxygenase</keyword>
<keyword evidence="7" id="KW-0408">Iron</keyword>
<keyword evidence="10" id="KW-1185">Reference proteome</keyword>
<evidence type="ECO:0000256" key="6">
    <source>
        <dbReference type="ARBA" id="ARBA00023002"/>
    </source>
</evidence>
<dbReference type="PANTHER" id="PTHR47955:SF19">
    <property type="entry name" value="CYTOCHROME P450 71A9-LIKE ISOFORM X1"/>
    <property type="match status" value="1"/>
</dbReference>
<reference evidence="9" key="1">
    <citation type="submission" date="2023-05" db="EMBL/GenBank/DDBJ databases">
        <authorList>
            <person name="Huff M."/>
        </authorList>
    </citation>
    <scope>NUCLEOTIDE SEQUENCE</scope>
</reference>
<name>A0AAD2DJ38_9LAMI</name>
<keyword evidence="5" id="KW-0479">Metal-binding</keyword>
<evidence type="ECO:0000256" key="8">
    <source>
        <dbReference type="ARBA" id="ARBA00023033"/>
    </source>
</evidence>
<dbReference type="GO" id="GO:0020037">
    <property type="term" value="F:heme binding"/>
    <property type="evidence" value="ECO:0007669"/>
    <property type="project" value="InterPro"/>
</dbReference>
<keyword evidence="6" id="KW-0560">Oxidoreductase</keyword>
<dbReference type="GO" id="GO:0005506">
    <property type="term" value="F:iron ion binding"/>
    <property type="evidence" value="ECO:0007669"/>
    <property type="project" value="InterPro"/>
</dbReference>
<evidence type="ECO:0000256" key="5">
    <source>
        <dbReference type="ARBA" id="ARBA00022723"/>
    </source>
</evidence>
<dbReference type="GO" id="GO:0016020">
    <property type="term" value="C:membrane"/>
    <property type="evidence" value="ECO:0007669"/>
    <property type="project" value="UniProtKB-SubCell"/>
</dbReference>
<sequence length="224" mass="25915">MLALYANDVLCRVVFGRDFSEGGEYDRHGFQKMLEEYQELLGGFGIGDFFPSMEFMHTLTGTKSRLVHTFRSFDQFFDEVIKDHLSHNNKKDHKDFVDVLLEVQKNEDVETPLTMDNVKAILLDMFAAGTDTTFITLDWGMTELVMNPRVLEKAQAEMMRTISYVNQEKPQCCQDDCLHTLCQNSDREEQWIKNRVQNLNMLNTPSSLSKIMETSATEKNMNTQ</sequence>
<evidence type="ECO:0000256" key="2">
    <source>
        <dbReference type="ARBA" id="ARBA00004167"/>
    </source>
</evidence>
<proteinExistence type="inferred from homology"/>
<dbReference type="Gene3D" id="1.10.630.10">
    <property type="entry name" value="Cytochrome P450"/>
    <property type="match status" value="1"/>
</dbReference>
<evidence type="ECO:0008006" key="11">
    <source>
        <dbReference type="Google" id="ProtNLM"/>
    </source>
</evidence>
<organism evidence="9 10">
    <name type="scientific">Fraxinus pennsylvanica</name>
    <dbReference type="NCBI Taxonomy" id="56036"/>
    <lineage>
        <taxon>Eukaryota</taxon>
        <taxon>Viridiplantae</taxon>
        <taxon>Streptophyta</taxon>
        <taxon>Embryophyta</taxon>
        <taxon>Tracheophyta</taxon>
        <taxon>Spermatophyta</taxon>
        <taxon>Magnoliopsida</taxon>
        <taxon>eudicotyledons</taxon>
        <taxon>Gunneridae</taxon>
        <taxon>Pentapetalae</taxon>
        <taxon>asterids</taxon>
        <taxon>lamiids</taxon>
        <taxon>Lamiales</taxon>
        <taxon>Oleaceae</taxon>
        <taxon>Oleeae</taxon>
        <taxon>Fraxinus</taxon>
    </lineage>
</organism>
<evidence type="ECO:0000256" key="4">
    <source>
        <dbReference type="ARBA" id="ARBA00022617"/>
    </source>
</evidence>
<dbReference type="GO" id="GO:0004497">
    <property type="term" value="F:monooxygenase activity"/>
    <property type="evidence" value="ECO:0007669"/>
    <property type="project" value="UniProtKB-KW"/>
</dbReference>
<dbReference type="InterPro" id="IPR002401">
    <property type="entry name" value="Cyt_P450_E_grp-I"/>
</dbReference>
<comment type="cofactor">
    <cofactor evidence="1">
        <name>heme</name>
        <dbReference type="ChEBI" id="CHEBI:30413"/>
    </cofactor>
</comment>
<keyword evidence="4" id="KW-0349">Heme</keyword>
<dbReference type="InterPro" id="IPR001128">
    <property type="entry name" value="Cyt_P450"/>
</dbReference>
<dbReference type="GO" id="GO:0016705">
    <property type="term" value="F:oxidoreductase activity, acting on paired donors, with incorporation or reduction of molecular oxygen"/>
    <property type="evidence" value="ECO:0007669"/>
    <property type="project" value="InterPro"/>
</dbReference>
<dbReference type="SUPFAM" id="SSF48264">
    <property type="entry name" value="Cytochrome P450"/>
    <property type="match status" value="1"/>
</dbReference>
<dbReference type="Proteomes" id="UP000834106">
    <property type="component" value="Chromosome 1"/>
</dbReference>
<dbReference type="PRINTS" id="PR00463">
    <property type="entry name" value="EP450I"/>
</dbReference>
<gene>
    <name evidence="9" type="ORF">FPE_LOCUS1419</name>
</gene>
<comment type="subcellular location">
    <subcellularLocation>
        <location evidence="2">Membrane</location>
        <topology evidence="2">Single-pass membrane protein</topology>
    </subcellularLocation>
</comment>
<dbReference type="PANTHER" id="PTHR47955">
    <property type="entry name" value="CYTOCHROME P450 FAMILY 71 PROTEIN"/>
    <property type="match status" value="1"/>
</dbReference>
<protein>
    <recommendedName>
        <fullName evidence="11">Cytochrome P450</fullName>
    </recommendedName>
</protein>
<evidence type="ECO:0000313" key="10">
    <source>
        <dbReference type="Proteomes" id="UP000834106"/>
    </source>
</evidence>
<evidence type="ECO:0000256" key="7">
    <source>
        <dbReference type="ARBA" id="ARBA00023004"/>
    </source>
</evidence>